<evidence type="ECO:0000256" key="2">
    <source>
        <dbReference type="ARBA" id="ARBA00022692"/>
    </source>
</evidence>
<dbReference type="RefSeq" id="WP_006106324.1">
    <property type="nucleotide sequence ID" value="NZ_DS989880.1"/>
</dbReference>
<dbReference type="GO" id="GO:0016020">
    <property type="term" value="C:membrane"/>
    <property type="evidence" value="ECO:0007669"/>
    <property type="project" value="UniProtKB-SubCell"/>
</dbReference>
<evidence type="ECO:0000256" key="4">
    <source>
        <dbReference type="ARBA" id="ARBA00023136"/>
    </source>
</evidence>
<keyword evidence="8" id="KW-1185">Reference proteome</keyword>
<dbReference type="AlphaFoldDB" id="B4W4N5"/>
<name>B4W4N5_9CYAN</name>
<dbReference type="GO" id="GO:0005506">
    <property type="term" value="F:iron ion binding"/>
    <property type="evidence" value="ECO:0007669"/>
    <property type="project" value="InterPro"/>
</dbReference>
<feature type="transmembrane region" description="Helical" evidence="5">
    <location>
        <begin position="103"/>
        <end position="122"/>
    </location>
</feature>
<dbReference type="OrthoDB" id="9770329at2"/>
<dbReference type="eggNOG" id="COG3000">
    <property type="taxonomic scope" value="Bacteria"/>
</dbReference>
<dbReference type="GO" id="GO:0008610">
    <property type="term" value="P:lipid biosynthetic process"/>
    <property type="evidence" value="ECO:0007669"/>
    <property type="project" value="InterPro"/>
</dbReference>
<evidence type="ECO:0000313" key="7">
    <source>
        <dbReference type="EMBL" id="EDX70866.1"/>
    </source>
</evidence>
<evidence type="ECO:0000256" key="3">
    <source>
        <dbReference type="ARBA" id="ARBA00022989"/>
    </source>
</evidence>
<evidence type="ECO:0000256" key="1">
    <source>
        <dbReference type="ARBA" id="ARBA00004370"/>
    </source>
</evidence>
<sequence length="244" mass="28430">MQITKELTNHSFEYYYLVFFGITLVRYFLIAGGAYWLFYVVLGKFLANNSLRLKPLMNDSIRNDIVLSILSATVFAFCAALILSEYGLGVTLLYTNPDDYGLWYIGVSFVAVLVLQDTYFYFIHRLFHHPWLFKWMHSGHHRSGEPTPWSSFAFDLPEAIIQSLFFVVVIFIVPLHFITLAAALITMTIWAVVSHLGFELFPSSFLHHWLGKWFIGATYHSIHHRQYTVHYGLYFTFWDKLLGT</sequence>
<feature type="transmembrane region" description="Helical" evidence="5">
    <location>
        <begin position="14"/>
        <end position="42"/>
    </location>
</feature>
<evidence type="ECO:0000313" key="8">
    <source>
        <dbReference type="Proteomes" id="UP000003835"/>
    </source>
</evidence>
<protein>
    <submittedName>
        <fullName evidence="7">Sterol desaturase superfamily</fullName>
    </submittedName>
</protein>
<reference evidence="7 8" key="1">
    <citation type="submission" date="2008-07" db="EMBL/GenBank/DDBJ databases">
        <authorList>
            <person name="Tandeau de Marsac N."/>
            <person name="Ferriera S."/>
            <person name="Johnson J."/>
            <person name="Kravitz S."/>
            <person name="Beeson K."/>
            <person name="Sutton G."/>
            <person name="Rogers Y.-H."/>
            <person name="Friedman R."/>
            <person name="Frazier M."/>
            <person name="Venter J.C."/>
        </authorList>
    </citation>
    <scope>NUCLEOTIDE SEQUENCE [LARGE SCALE GENOMIC DNA]</scope>
    <source>
        <strain evidence="7 8">PCC 7420</strain>
    </source>
</reference>
<feature type="transmembrane region" description="Helical" evidence="5">
    <location>
        <begin position="63"/>
        <end position="83"/>
    </location>
</feature>
<dbReference type="Pfam" id="PF04116">
    <property type="entry name" value="FA_hydroxylase"/>
    <property type="match status" value="1"/>
</dbReference>
<evidence type="ECO:0000256" key="5">
    <source>
        <dbReference type="SAM" id="Phobius"/>
    </source>
</evidence>
<accession>B4W4N5</accession>
<keyword evidence="2 5" id="KW-0812">Transmembrane</keyword>
<evidence type="ECO:0000259" key="6">
    <source>
        <dbReference type="Pfam" id="PF04116"/>
    </source>
</evidence>
<keyword evidence="4 5" id="KW-0472">Membrane</keyword>
<keyword evidence="3 5" id="KW-1133">Transmembrane helix</keyword>
<dbReference type="GO" id="GO:0016491">
    <property type="term" value="F:oxidoreductase activity"/>
    <property type="evidence" value="ECO:0007669"/>
    <property type="project" value="InterPro"/>
</dbReference>
<dbReference type="STRING" id="118168.MC7420_155"/>
<dbReference type="HOGENOM" id="CLU_047036_6_1_3"/>
<dbReference type="EMBL" id="DS989880">
    <property type="protein sequence ID" value="EDX70866.1"/>
    <property type="molecule type" value="Genomic_DNA"/>
</dbReference>
<feature type="domain" description="Fatty acid hydroxylase" evidence="6">
    <location>
        <begin position="109"/>
        <end position="244"/>
    </location>
</feature>
<dbReference type="PANTHER" id="PTHR11863">
    <property type="entry name" value="STEROL DESATURASE"/>
    <property type="match status" value="1"/>
</dbReference>
<gene>
    <name evidence="7" type="ORF">MC7420_155</name>
</gene>
<feature type="transmembrane region" description="Helical" evidence="5">
    <location>
        <begin position="164"/>
        <end position="193"/>
    </location>
</feature>
<organism evidence="7 8">
    <name type="scientific">Coleofasciculus chthonoplastes PCC 7420</name>
    <dbReference type="NCBI Taxonomy" id="118168"/>
    <lineage>
        <taxon>Bacteria</taxon>
        <taxon>Bacillati</taxon>
        <taxon>Cyanobacteriota</taxon>
        <taxon>Cyanophyceae</taxon>
        <taxon>Coleofasciculales</taxon>
        <taxon>Coleofasciculaceae</taxon>
        <taxon>Coleofasciculus</taxon>
    </lineage>
</organism>
<comment type="subcellular location">
    <subcellularLocation>
        <location evidence="1">Membrane</location>
    </subcellularLocation>
</comment>
<dbReference type="InterPro" id="IPR006694">
    <property type="entry name" value="Fatty_acid_hydroxylase"/>
</dbReference>
<proteinExistence type="predicted"/>
<dbReference type="InterPro" id="IPR050307">
    <property type="entry name" value="Sterol_Desaturase_Related"/>
</dbReference>
<dbReference type="Proteomes" id="UP000003835">
    <property type="component" value="Unassembled WGS sequence"/>
</dbReference>